<evidence type="ECO:0000313" key="3">
    <source>
        <dbReference type="Proteomes" id="UP000828390"/>
    </source>
</evidence>
<feature type="region of interest" description="Disordered" evidence="1">
    <location>
        <begin position="27"/>
        <end position="46"/>
    </location>
</feature>
<dbReference type="Proteomes" id="UP000828390">
    <property type="component" value="Unassembled WGS sequence"/>
</dbReference>
<comment type="caution">
    <text evidence="2">The sequence shown here is derived from an EMBL/GenBank/DDBJ whole genome shotgun (WGS) entry which is preliminary data.</text>
</comment>
<dbReference type="EMBL" id="JAIWYP010000010">
    <property type="protein sequence ID" value="KAH3753130.1"/>
    <property type="molecule type" value="Genomic_DNA"/>
</dbReference>
<name>A0A9D4I9C2_DREPO</name>
<sequence length="239" mass="26918">MFVSTYVPYVLMCGVVAQSFATRAQQDVTSQREEGQNIPPSIEDQKMSVDISDTPLILDYQSIFGLNNGRGSNENASLKFSRLSKQEYPNVGKVKQYSSKSNSGTKFSNTLKENGSNIIRGTPRFLLNSKVQEGQDIYQKTDALHLRPKRGFRSAVADRIAHGFGKRSNALDLQNEQWQAVKALLDFSRFEQEVYDDDVNTLVRLYRKYGNRTSNQPLASRPPLSENADAELLKKLLEA</sequence>
<reference evidence="2" key="2">
    <citation type="submission" date="2020-11" db="EMBL/GenBank/DDBJ databases">
        <authorList>
            <person name="McCartney M.A."/>
            <person name="Auch B."/>
            <person name="Kono T."/>
            <person name="Mallez S."/>
            <person name="Becker A."/>
            <person name="Gohl D.M."/>
            <person name="Silverstein K.A.T."/>
            <person name="Koren S."/>
            <person name="Bechman K.B."/>
            <person name="Herman A."/>
            <person name="Abrahante J.E."/>
            <person name="Garbe J."/>
        </authorList>
    </citation>
    <scope>NUCLEOTIDE SEQUENCE</scope>
    <source>
        <strain evidence="2">Duluth1</strain>
        <tissue evidence="2">Whole animal</tissue>
    </source>
</reference>
<dbReference type="AlphaFoldDB" id="A0A9D4I9C2"/>
<reference evidence="2" key="1">
    <citation type="journal article" date="2019" name="bioRxiv">
        <title>The Genome of the Zebra Mussel, Dreissena polymorpha: A Resource for Invasive Species Research.</title>
        <authorList>
            <person name="McCartney M.A."/>
            <person name="Auch B."/>
            <person name="Kono T."/>
            <person name="Mallez S."/>
            <person name="Zhang Y."/>
            <person name="Obille A."/>
            <person name="Becker A."/>
            <person name="Abrahante J.E."/>
            <person name="Garbe J."/>
            <person name="Badalamenti J.P."/>
            <person name="Herman A."/>
            <person name="Mangelson H."/>
            <person name="Liachko I."/>
            <person name="Sullivan S."/>
            <person name="Sone E.D."/>
            <person name="Koren S."/>
            <person name="Silverstein K.A.T."/>
            <person name="Beckman K.B."/>
            <person name="Gohl D.M."/>
        </authorList>
    </citation>
    <scope>NUCLEOTIDE SEQUENCE</scope>
    <source>
        <strain evidence="2">Duluth1</strain>
        <tissue evidence="2">Whole animal</tissue>
    </source>
</reference>
<gene>
    <name evidence="2" type="ORF">DPMN_187761</name>
</gene>
<accession>A0A9D4I9C2</accession>
<proteinExistence type="predicted"/>
<evidence type="ECO:0000256" key="1">
    <source>
        <dbReference type="SAM" id="MobiDB-lite"/>
    </source>
</evidence>
<organism evidence="2 3">
    <name type="scientific">Dreissena polymorpha</name>
    <name type="common">Zebra mussel</name>
    <name type="synonym">Mytilus polymorpha</name>
    <dbReference type="NCBI Taxonomy" id="45954"/>
    <lineage>
        <taxon>Eukaryota</taxon>
        <taxon>Metazoa</taxon>
        <taxon>Spiralia</taxon>
        <taxon>Lophotrochozoa</taxon>
        <taxon>Mollusca</taxon>
        <taxon>Bivalvia</taxon>
        <taxon>Autobranchia</taxon>
        <taxon>Heteroconchia</taxon>
        <taxon>Euheterodonta</taxon>
        <taxon>Imparidentia</taxon>
        <taxon>Neoheterodontei</taxon>
        <taxon>Myida</taxon>
        <taxon>Dreissenoidea</taxon>
        <taxon>Dreissenidae</taxon>
        <taxon>Dreissena</taxon>
    </lineage>
</organism>
<protein>
    <submittedName>
        <fullName evidence="2">Uncharacterized protein</fullName>
    </submittedName>
</protein>
<keyword evidence="3" id="KW-1185">Reference proteome</keyword>
<dbReference type="OrthoDB" id="10632602at2759"/>
<evidence type="ECO:0000313" key="2">
    <source>
        <dbReference type="EMBL" id="KAH3753130.1"/>
    </source>
</evidence>